<dbReference type="EMBL" id="VTUZ01000038">
    <property type="protein sequence ID" value="KAA1002494.1"/>
    <property type="molecule type" value="Genomic_DNA"/>
</dbReference>
<protein>
    <submittedName>
        <fullName evidence="2">Uncharacterized protein</fullName>
    </submittedName>
</protein>
<proteinExistence type="predicted"/>
<keyword evidence="3" id="KW-1185">Reference proteome</keyword>
<sequence length="129" mass="14559">MGALQRLRRTQALRLHIVAMLSDQRRGLGRILTQLRDLFGRAWIERASRRQETDDGHQLKKAAVETGGVMTTDHMRGTKAWPPGRNHRDDFRGTATCHAAEFATCFDGFKSFQNGHQPKPPLLPCPLSL</sequence>
<feature type="region of interest" description="Disordered" evidence="1">
    <location>
        <begin position="64"/>
        <end position="87"/>
    </location>
</feature>
<evidence type="ECO:0000313" key="2">
    <source>
        <dbReference type="EMBL" id="KAA1002494.1"/>
    </source>
</evidence>
<dbReference type="Proteomes" id="UP000325273">
    <property type="component" value="Unassembled WGS sequence"/>
</dbReference>
<evidence type="ECO:0000256" key="1">
    <source>
        <dbReference type="SAM" id="MobiDB-lite"/>
    </source>
</evidence>
<organism evidence="2 3">
    <name type="scientific">Paraburkholderia panacisoli</name>
    <dbReference type="NCBI Taxonomy" id="2603818"/>
    <lineage>
        <taxon>Bacteria</taxon>
        <taxon>Pseudomonadati</taxon>
        <taxon>Pseudomonadota</taxon>
        <taxon>Betaproteobacteria</taxon>
        <taxon>Burkholderiales</taxon>
        <taxon>Burkholderiaceae</taxon>
        <taxon>Paraburkholderia</taxon>
    </lineage>
</organism>
<comment type="caution">
    <text evidence="2">The sequence shown here is derived from an EMBL/GenBank/DDBJ whole genome shotgun (WGS) entry which is preliminary data.</text>
</comment>
<name>A0A5B0GGA8_9BURK</name>
<reference evidence="2 3" key="1">
    <citation type="submission" date="2019-08" db="EMBL/GenBank/DDBJ databases">
        <title>Paraburkholderia sp. DCY113.</title>
        <authorList>
            <person name="Kang J."/>
        </authorList>
    </citation>
    <scope>NUCLEOTIDE SEQUENCE [LARGE SCALE GENOMIC DNA]</scope>
    <source>
        <strain evidence="2 3">DCY113</strain>
    </source>
</reference>
<dbReference type="AlphaFoldDB" id="A0A5B0GGA8"/>
<evidence type="ECO:0000313" key="3">
    <source>
        <dbReference type="Proteomes" id="UP000325273"/>
    </source>
</evidence>
<accession>A0A5B0GGA8</accession>
<gene>
    <name evidence="2" type="ORF">FVF58_37740</name>
</gene>
<dbReference type="RefSeq" id="WP_149674768.1">
    <property type="nucleotide sequence ID" value="NZ_VTUZ01000038.1"/>
</dbReference>